<comment type="similarity">
    <text evidence="1">Belongs to the D-alanine--D-alanine ligase family.</text>
</comment>
<dbReference type="Gene3D" id="3.30.1490.20">
    <property type="entry name" value="ATP-grasp fold, A domain"/>
    <property type="match status" value="1"/>
</dbReference>
<keyword evidence="4" id="KW-0547">Nucleotide-binding</keyword>
<dbReference type="Gene3D" id="3.40.50.20">
    <property type="match status" value="1"/>
</dbReference>
<dbReference type="InterPro" id="IPR011095">
    <property type="entry name" value="Dala_Dala_lig_C"/>
</dbReference>
<dbReference type="PANTHER" id="PTHR23132">
    <property type="entry name" value="D-ALANINE--D-ALANINE LIGASE"/>
    <property type="match status" value="1"/>
</dbReference>
<name>A0ABV9TTK8_9ACTN</name>
<dbReference type="InterPro" id="IPR016185">
    <property type="entry name" value="PreATP-grasp_dom_sf"/>
</dbReference>
<reference evidence="7" key="1">
    <citation type="journal article" date="2019" name="Int. J. Syst. Evol. Microbiol.">
        <title>The Global Catalogue of Microorganisms (GCM) 10K type strain sequencing project: providing services to taxonomists for standard genome sequencing and annotation.</title>
        <authorList>
            <consortium name="The Broad Institute Genomics Platform"/>
            <consortium name="The Broad Institute Genome Sequencing Center for Infectious Disease"/>
            <person name="Wu L."/>
            <person name="Ma J."/>
        </authorList>
    </citation>
    <scope>NUCLEOTIDE SEQUENCE [LARGE SCALE GENOMIC DNA]</scope>
    <source>
        <strain evidence="7">KLKA75</strain>
    </source>
</reference>
<keyword evidence="2" id="KW-0436">Ligase</keyword>
<gene>
    <name evidence="6" type="ORF">ACFPCY_06295</name>
</gene>
<keyword evidence="7" id="KW-1185">Reference proteome</keyword>
<dbReference type="SUPFAM" id="SSF52440">
    <property type="entry name" value="PreATP-grasp domain"/>
    <property type="match status" value="1"/>
</dbReference>
<proteinExistence type="inferred from homology"/>
<evidence type="ECO:0000256" key="4">
    <source>
        <dbReference type="PROSITE-ProRule" id="PRU00409"/>
    </source>
</evidence>
<dbReference type="InterPro" id="IPR013815">
    <property type="entry name" value="ATP_grasp_subdomain_1"/>
</dbReference>
<evidence type="ECO:0000313" key="6">
    <source>
        <dbReference type="EMBL" id="MFC4906919.1"/>
    </source>
</evidence>
<keyword evidence="4" id="KW-0067">ATP-binding</keyword>
<comment type="caution">
    <text evidence="6">The sequence shown here is derived from an EMBL/GenBank/DDBJ whole genome shotgun (WGS) entry which is preliminary data.</text>
</comment>
<dbReference type="EMBL" id="JBHSIT010000002">
    <property type="protein sequence ID" value="MFC4906919.1"/>
    <property type="molecule type" value="Genomic_DNA"/>
</dbReference>
<dbReference type="PROSITE" id="PS50975">
    <property type="entry name" value="ATP_GRASP"/>
    <property type="match status" value="1"/>
</dbReference>
<dbReference type="SUPFAM" id="SSF56059">
    <property type="entry name" value="Glutathione synthetase ATP-binding domain-like"/>
    <property type="match status" value="1"/>
</dbReference>
<evidence type="ECO:0000256" key="1">
    <source>
        <dbReference type="ARBA" id="ARBA00010871"/>
    </source>
</evidence>
<evidence type="ECO:0000259" key="5">
    <source>
        <dbReference type="PROSITE" id="PS50975"/>
    </source>
</evidence>
<sequence length="328" mass="35561">MSFLVSPGRGVVAVCTGGRSCERERSLRSGAAVAESLRRQGYIVTELDVAAPLFGQEIRKADVAFLAVADQYAQDGKLQGMLELLDIPYTGSGVLASALAAHKPTAKKLLRRTVVRPAAPWLHCTETLPSRPAEAFADDWTSRILAVLQAPIVLKPASQTCSLDLRIARDEHELRGLLTELAPAYRRGEELLIEPYLAGRHLSLGVLQTGGELVVLPPLEIEPTDERVGSSANQQRIPRCPASLTTQQHADLTRAATAAHQLLDCRGHSRSDFVLDHRGRLWWLKTRTLPDLSPAGGMAAMAAAGGLDYDTLVLRILHTATRGHGFRP</sequence>
<dbReference type="InterPro" id="IPR011761">
    <property type="entry name" value="ATP-grasp"/>
</dbReference>
<dbReference type="PANTHER" id="PTHR23132:SF23">
    <property type="entry name" value="D-ALANINE--D-ALANINE LIGASE B"/>
    <property type="match status" value="1"/>
</dbReference>
<dbReference type="Gene3D" id="3.30.470.20">
    <property type="entry name" value="ATP-grasp fold, B domain"/>
    <property type="match status" value="1"/>
</dbReference>
<feature type="domain" description="ATP-grasp" evidence="5">
    <location>
        <begin position="108"/>
        <end position="318"/>
    </location>
</feature>
<dbReference type="RefSeq" id="WP_378252659.1">
    <property type="nucleotide sequence ID" value="NZ_JBHSIT010000002.1"/>
</dbReference>
<dbReference type="Pfam" id="PF07478">
    <property type="entry name" value="Dala_Dala_lig_C"/>
    <property type="match status" value="1"/>
</dbReference>
<keyword evidence="3" id="KW-0961">Cell wall biogenesis/degradation</keyword>
<accession>A0ABV9TTK8</accession>
<evidence type="ECO:0000256" key="2">
    <source>
        <dbReference type="ARBA" id="ARBA00022598"/>
    </source>
</evidence>
<organism evidence="6 7">
    <name type="scientific">Actinomadura gamaensis</name>
    <dbReference type="NCBI Taxonomy" id="1763541"/>
    <lineage>
        <taxon>Bacteria</taxon>
        <taxon>Bacillati</taxon>
        <taxon>Actinomycetota</taxon>
        <taxon>Actinomycetes</taxon>
        <taxon>Streptosporangiales</taxon>
        <taxon>Thermomonosporaceae</taxon>
        <taxon>Actinomadura</taxon>
    </lineage>
</organism>
<evidence type="ECO:0000313" key="7">
    <source>
        <dbReference type="Proteomes" id="UP001595872"/>
    </source>
</evidence>
<protein>
    <recommendedName>
        <fullName evidence="5">ATP-grasp domain-containing protein</fullName>
    </recommendedName>
</protein>
<evidence type="ECO:0000256" key="3">
    <source>
        <dbReference type="ARBA" id="ARBA00023316"/>
    </source>
</evidence>
<dbReference type="Proteomes" id="UP001595872">
    <property type="component" value="Unassembled WGS sequence"/>
</dbReference>